<feature type="non-terminal residue" evidence="2">
    <location>
        <position position="65"/>
    </location>
</feature>
<feature type="region of interest" description="Disordered" evidence="1">
    <location>
        <begin position="1"/>
        <end position="40"/>
    </location>
</feature>
<dbReference type="EMBL" id="KK120659">
    <property type="protein sequence ID" value="KFM78774.1"/>
    <property type="molecule type" value="Genomic_DNA"/>
</dbReference>
<proteinExistence type="predicted"/>
<dbReference type="Proteomes" id="UP000054359">
    <property type="component" value="Unassembled WGS sequence"/>
</dbReference>
<sequence length="65" mass="7606">MSSRLLKQTRSKQKQITRKGQRNQVSDTKAKHEMEADSKGLMSELEKEIYAIKINELETKLSRKK</sequence>
<protein>
    <submittedName>
        <fullName evidence="2">Uncharacterized protein</fullName>
    </submittedName>
</protein>
<gene>
    <name evidence="2" type="ORF">X975_05680</name>
</gene>
<dbReference type="AlphaFoldDB" id="A0A087UN35"/>
<accession>A0A087UN35</accession>
<feature type="compositionally biased region" description="Basic residues" evidence="1">
    <location>
        <begin position="7"/>
        <end position="21"/>
    </location>
</feature>
<reference evidence="2 3" key="1">
    <citation type="submission" date="2013-11" db="EMBL/GenBank/DDBJ databases">
        <title>Genome sequencing of Stegodyphus mimosarum.</title>
        <authorList>
            <person name="Bechsgaard J."/>
        </authorList>
    </citation>
    <scope>NUCLEOTIDE SEQUENCE [LARGE SCALE GENOMIC DNA]</scope>
</reference>
<organism evidence="2 3">
    <name type="scientific">Stegodyphus mimosarum</name>
    <name type="common">African social velvet spider</name>
    <dbReference type="NCBI Taxonomy" id="407821"/>
    <lineage>
        <taxon>Eukaryota</taxon>
        <taxon>Metazoa</taxon>
        <taxon>Ecdysozoa</taxon>
        <taxon>Arthropoda</taxon>
        <taxon>Chelicerata</taxon>
        <taxon>Arachnida</taxon>
        <taxon>Araneae</taxon>
        <taxon>Araneomorphae</taxon>
        <taxon>Entelegynae</taxon>
        <taxon>Eresoidea</taxon>
        <taxon>Eresidae</taxon>
        <taxon>Stegodyphus</taxon>
    </lineage>
</organism>
<evidence type="ECO:0000256" key="1">
    <source>
        <dbReference type="SAM" id="MobiDB-lite"/>
    </source>
</evidence>
<name>A0A087UN35_STEMI</name>
<keyword evidence="3" id="KW-1185">Reference proteome</keyword>
<evidence type="ECO:0000313" key="2">
    <source>
        <dbReference type="EMBL" id="KFM78774.1"/>
    </source>
</evidence>
<feature type="compositionally biased region" description="Basic and acidic residues" evidence="1">
    <location>
        <begin position="28"/>
        <end position="40"/>
    </location>
</feature>
<evidence type="ECO:0000313" key="3">
    <source>
        <dbReference type="Proteomes" id="UP000054359"/>
    </source>
</evidence>